<evidence type="ECO:0000313" key="1">
    <source>
        <dbReference type="EMBL" id="PFH56063.1"/>
    </source>
</evidence>
<dbReference type="AlphaFoldDB" id="A0A2A9P5A3"/>
<organism evidence="1 2">
    <name type="scientific">Ophiocordyceps unilateralis</name>
    <name type="common">Zombie-ant fungus</name>
    <name type="synonym">Torrubia unilateralis</name>
    <dbReference type="NCBI Taxonomy" id="268505"/>
    <lineage>
        <taxon>Eukaryota</taxon>
        <taxon>Fungi</taxon>
        <taxon>Dikarya</taxon>
        <taxon>Ascomycota</taxon>
        <taxon>Pezizomycotina</taxon>
        <taxon>Sordariomycetes</taxon>
        <taxon>Hypocreomycetidae</taxon>
        <taxon>Hypocreales</taxon>
        <taxon>Ophiocordycipitaceae</taxon>
        <taxon>Ophiocordyceps</taxon>
    </lineage>
</organism>
<keyword evidence="2" id="KW-1185">Reference proteome</keyword>
<proteinExistence type="predicted"/>
<reference evidence="1 2" key="1">
    <citation type="journal article" date="2015" name="BMC Genomics">
        <title>Gene expression during zombie ant biting behavior reflects the complexity underlying fungal parasitic behavioral manipulation.</title>
        <authorList>
            <person name="de Bekker C."/>
            <person name="Ohm R.A."/>
            <person name="Loreto R.G."/>
            <person name="Sebastian A."/>
            <person name="Albert I."/>
            <person name="Merrow M."/>
            <person name="Brachmann A."/>
            <person name="Hughes D.P."/>
        </authorList>
    </citation>
    <scope>NUCLEOTIDE SEQUENCE [LARGE SCALE GENOMIC DNA]</scope>
    <source>
        <strain evidence="1 2">SC16a</strain>
    </source>
</reference>
<dbReference type="EMBL" id="LAZP02000673">
    <property type="protein sequence ID" value="PFH56063.1"/>
    <property type="molecule type" value="Genomic_DNA"/>
</dbReference>
<comment type="caution">
    <text evidence="1">The sequence shown here is derived from an EMBL/GenBank/DDBJ whole genome shotgun (WGS) entry which is preliminary data.</text>
</comment>
<dbReference type="Proteomes" id="UP000037136">
    <property type="component" value="Unassembled WGS sequence"/>
</dbReference>
<name>A0A2A9P5A3_OPHUN</name>
<reference evidence="1 2" key="2">
    <citation type="journal article" date="2017" name="Sci. Rep.">
        <title>Ant-infecting Ophiocordyceps genomes reveal a high diversity of potential behavioral manipulation genes and a possible major role for enterotoxins.</title>
        <authorList>
            <person name="de Bekker C."/>
            <person name="Ohm R.A."/>
            <person name="Evans H.C."/>
            <person name="Brachmann A."/>
            <person name="Hughes D.P."/>
        </authorList>
    </citation>
    <scope>NUCLEOTIDE SEQUENCE [LARGE SCALE GENOMIC DNA]</scope>
    <source>
        <strain evidence="1 2">SC16a</strain>
    </source>
</reference>
<evidence type="ECO:0000313" key="2">
    <source>
        <dbReference type="Proteomes" id="UP000037136"/>
    </source>
</evidence>
<protein>
    <submittedName>
        <fullName evidence="1">Uncharacterized protein</fullName>
    </submittedName>
</protein>
<accession>A0A2A9P5A3</accession>
<sequence length="164" mass="17941">MSHLVQARFSRCCSWLTRPTRGCNDQNGKESRQVSCGVQHPSTHQPIRPFRPFSATAVREAASSLVAEFYAPSLLLGYADAREILALQPSSYLALVANQGCIDEFCPCPLVRGRRTLTGMTYGYPLLPMAYGVSNSNIGYAFSMGERIELSCLDTTAVGEVLNL</sequence>
<gene>
    <name evidence="1" type="ORF">XA68_17128</name>
</gene>